<sequence>MVRTGPRAARIAAAGVALALMTTLAGPAAAAPGRADAGKLTVYVSATDGDDGNSGGRKDPFRTITAARDALAGRTSAEARGTVYIRGGGYVLDDTVRLTGPENSWVTYAAYRDEKVTVTGSHELPAEGWRRLTDLSAGTLAEPRYSSHTRLATPESREGVWVYDLGAAGIDPGTLYKNGFNWVQQPFAPELVVGGAAQTLAEYPNGNACSTTGTDCHLWGTGDKWDAETPRDLMNVDLEGRFGPERDWNFSGTTPRAQFEDKKQLLEDPGQRDTWSPQEMRRMTPSVFTVGGRALDGDRYRRWAPEAEPVVDDLGTRGLGDYTDVPVQLDPRWVEDIDNTEDETEGWLSGYFGNNYANDMVRILSWSGDRLYTKYPSMYIPQDAWTKVKVLNVLSELDTAGEYYIDRYDDNDVLYYKPEGGTVEGEVTTLQTFDKNFFLLDGTEGVTLRGLAMTGSLVSGVQLLDAVGTLIDGVDISNVSMDAIRIGRTTDTITTMPDYETVQGGHDNVVRNSYLHDLGGGGVLLGGGDRATLERGDNIAHHNEITRFSKLATYTPAGYLYGVGNSFEYNYVHDAPHMAVQIMGNDMRVNHNHFYDVVKNAGDQGVVYAGRDFTYLGNEVAYNHFEKIGGTNDALYLDDGASGVRFHHNVVDGAHSGVNFNSGHSNTANDNVFIGVKHAGHGGIYHRKGEKSLPLDNSWVLLSRFDSFLDVREGEKYSATPEHVAAWHRHYTGGKSKYADGKPITYPEITRWYVPRVTATGVDCRAADYSTTGTNGCGRATVWDDANSVWAPSRVEIDHAVVVGDTGFVETTATFTGPTSVYNLSRWSDKVNTHAVMATSVAETGLNPDTLKFSRSGRVAEAYGTKWVDEWNRSVSTKGIGRP</sequence>
<dbReference type="InterPro" id="IPR039448">
    <property type="entry name" value="Beta_helix"/>
</dbReference>
<dbReference type="InterPro" id="IPR006626">
    <property type="entry name" value="PbH1"/>
</dbReference>
<dbReference type="Proteomes" id="UP001183881">
    <property type="component" value="Unassembled WGS sequence"/>
</dbReference>
<evidence type="ECO:0000313" key="4">
    <source>
        <dbReference type="Proteomes" id="UP001183881"/>
    </source>
</evidence>
<evidence type="ECO:0000313" key="3">
    <source>
        <dbReference type="EMBL" id="MDT0394910.1"/>
    </source>
</evidence>
<keyword evidence="4" id="KW-1185">Reference proteome</keyword>
<feature type="domain" description="Right handed beta helix" evidence="2">
    <location>
        <begin position="508"/>
        <end position="673"/>
    </location>
</feature>
<dbReference type="Pfam" id="PF13229">
    <property type="entry name" value="Beta_helix"/>
    <property type="match status" value="1"/>
</dbReference>
<dbReference type="PANTHER" id="PTHR36453">
    <property type="entry name" value="SECRETED PROTEIN-RELATED"/>
    <property type="match status" value="1"/>
</dbReference>
<dbReference type="Gene3D" id="2.160.20.10">
    <property type="entry name" value="Single-stranded right-handed beta-helix, Pectin lyase-like"/>
    <property type="match status" value="2"/>
</dbReference>
<evidence type="ECO:0000259" key="2">
    <source>
        <dbReference type="Pfam" id="PF13229"/>
    </source>
</evidence>
<dbReference type="SMART" id="SM00710">
    <property type="entry name" value="PbH1"/>
    <property type="match status" value="5"/>
</dbReference>
<feature type="chain" id="PRO_5045056499" evidence="1">
    <location>
        <begin position="31"/>
        <end position="883"/>
    </location>
</feature>
<reference evidence="4" key="1">
    <citation type="submission" date="2023-07" db="EMBL/GenBank/DDBJ databases">
        <title>30 novel species of actinomycetes from the DSMZ collection.</title>
        <authorList>
            <person name="Nouioui I."/>
        </authorList>
    </citation>
    <scope>NUCLEOTIDE SEQUENCE [LARGE SCALE GENOMIC DNA]</scope>
    <source>
        <strain evidence="4">DSM 41636</strain>
    </source>
</reference>
<dbReference type="PANTHER" id="PTHR36453:SF1">
    <property type="entry name" value="RIGHT HANDED BETA HELIX DOMAIN-CONTAINING PROTEIN"/>
    <property type="match status" value="1"/>
</dbReference>
<organism evidence="3 4">
    <name type="scientific">Streptomyces edwardsiae</name>
    <dbReference type="NCBI Taxonomy" id="3075527"/>
    <lineage>
        <taxon>Bacteria</taxon>
        <taxon>Bacillati</taxon>
        <taxon>Actinomycetota</taxon>
        <taxon>Actinomycetes</taxon>
        <taxon>Kitasatosporales</taxon>
        <taxon>Streptomycetaceae</taxon>
        <taxon>Streptomyces</taxon>
    </lineage>
</organism>
<comment type="caution">
    <text evidence="3">The sequence shown here is derived from an EMBL/GenBank/DDBJ whole genome shotgun (WGS) entry which is preliminary data.</text>
</comment>
<protein>
    <submittedName>
        <fullName evidence="3">Right-handed parallel beta-helix repeat-containing protein</fullName>
    </submittedName>
</protein>
<feature type="signal peptide" evidence="1">
    <location>
        <begin position="1"/>
        <end position="30"/>
    </location>
</feature>
<name>A0ABU2PUD9_9ACTN</name>
<gene>
    <name evidence="3" type="ORF">RM705_09375</name>
</gene>
<accession>A0ABU2PUD9</accession>
<dbReference type="SUPFAM" id="SSF51126">
    <property type="entry name" value="Pectin lyase-like"/>
    <property type="match status" value="1"/>
</dbReference>
<keyword evidence="1" id="KW-0732">Signal</keyword>
<evidence type="ECO:0000256" key="1">
    <source>
        <dbReference type="SAM" id="SignalP"/>
    </source>
</evidence>
<dbReference type="InterPro" id="IPR011050">
    <property type="entry name" value="Pectin_lyase_fold/virulence"/>
</dbReference>
<dbReference type="InterPro" id="IPR012334">
    <property type="entry name" value="Pectin_lyas_fold"/>
</dbReference>
<dbReference type="EMBL" id="JAVRFA010000007">
    <property type="protein sequence ID" value="MDT0394910.1"/>
    <property type="molecule type" value="Genomic_DNA"/>
</dbReference>
<proteinExistence type="predicted"/>